<evidence type="ECO:0000256" key="8">
    <source>
        <dbReference type="PIRSR" id="PIRSR001488-1"/>
    </source>
</evidence>
<dbReference type="InterPro" id="IPR023205">
    <property type="entry name" value="DsbA/DsbL"/>
</dbReference>
<evidence type="ECO:0000256" key="4">
    <source>
        <dbReference type="ARBA" id="ARBA00022764"/>
    </source>
</evidence>
<dbReference type="Gene3D" id="3.40.30.10">
    <property type="entry name" value="Glutaredoxin"/>
    <property type="match status" value="1"/>
</dbReference>
<dbReference type="PIRSF" id="PIRSF001488">
    <property type="entry name" value="Tdi_protein"/>
    <property type="match status" value="1"/>
</dbReference>
<evidence type="ECO:0000256" key="1">
    <source>
        <dbReference type="ARBA" id="ARBA00004418"/>
    </source>
</evidence>
<dbReference type="EMBL" id="JACHBX010000001">
    <property type="protein sequence ID" value="MBB6133604.1"/>
    <property type="molecule type" value="Genomic_DNA"/>
</dbReference>
<keyword evidence="5 7" id="KW-1015">Disulfide bond</keyword>
<dbReference type="InterPro" id="IPR036249">
    <property type="entry name" value="Thioredoxin-like_sf"/>
</dbReference>
<comment type="caution">
    <text evidence="11">The sequence shown here is derived from an EMBL/GenBank/DDBJ whole genome shotgun (WGS) entry which is preliminary data.</text>
</comment>
<evidence type="ECO:0000256" key="9">
    <source>
        <dbReference type="SAM" id="SignalP"/>
    </source>
</evidence>
<dbReference type="PANTHER" id="PTHR35891:SF3">
    <property type="entry name" value="THIOL:DISULFIDE INTERCHANGE PROTEIN DSBL"/>
    <property type="match status" value="1"/>
</dbReference>
<dbReference type="InterPro" id="IPR001853">
    <property type="entry name" value="DSBA-like_thioredoxin_dom"/>
</dbReference>
<dbReference type="Proteomes" id="UP000540787">
    <property type="component" value="Unassembled WGS sequence"/>
</dbReference>
<dbReference type="Pfam" id="PF01323">
    <property type="entry name" value="DSBA"/>
    <property type="match status" value="1"/>
</dbReference>
<dbReference type="PROSITE" id="PS51352">
    <property type="entry name" value="THIOREDOXIN_2"/>
    <property type="match status" value="1"/>
</dbReference>
<dbReference type="InterPro" id="IPR013766">
    <property type="entry name" value="Thioredoxin_domain"/>
</dbReference>
<evidence type="ECO:0000256" key="3">
    <source>
        <dbReference type="ARBA" id="ARBA00022729"/>
    </source>
</evidence>
<evidence type="ECO:0000256" key="5">
    <source>
        <dbReference type="ARBA" id="ARBA00023157"/>
    </source>
</evidence>
<proteinExistence type="inferred from homology"/>
<feature type="disulfide bond" description="Redox-active" evidence="8">
    <location>
        <begin position="57"/>
        <end position="60"/>
    </location>
</feature>
<dbReference type="GO" id="GO:0016491">
    <property type="term" value="F:oxidoreductase activity"/>
    <property type="evidence" value="ECO:0007669"/>
    <property type="project" value="InterPro"/>
</dbReference>
<dbReference type="RefSeq" id="WP_183553133.1">
    <property type="nucleotide sequence ID" value="NZ_JACHBX010000001.1"/>
</dbReference>
<evidence type="ECO:0000256" key="7">
    <source>
        <dbReference type="PIRNR" id="PIRNR001488"/>
    </source>
</evidence>
<feature type="signal peptide" evidence="9">
    <location>
        <begin position="1"/>
        <end position="20"/>
    </location>
</feature>
<feature type="chain" id="PRO_5031027511" description="Thiol:disulfide interchange protein" evidence="9">
    <location>
        <begin position="21"/>
        <end position="220"/>
    </location>
</feature>
<evidence type="ECO:0000256" key="6">
    <source>
        <dbReference type="ARBA" id="ARBA00023284"/>
    </source>
</evidence>
<keyword evidence="6" id="KW-0676">Redox-active center</keyword>
<evidence type="ECO:0000313" key="12">
    <source>
        <dbReference type="Proteomes" id="UP000540787"/>
    </source>
</evidence>
<comment type="similarity">
    <text evidence="2">Belongs to the thioredoxin family. DsbA subfamily.</text>
</comment>
<keyword evidence="4 7" id="KW-0574">Periplasm</keyword>
<name>A0A7X0CE21_9BURK</name>
<reference evidence="11 12" key="1">
    <citation type="submission" date="2020-08" db="EMBL/GenBank/DDBJ databases">
        <title>The Agave Microbiome: Exploring the role of microbial communities in plant adaptations to desert environments.</title>
        <authorList>
            <person name="Partida-Martinez L.P."/>
        </authorList>
    </citation>
    <scope>NUCLEOTIDE SEQUENCE [LARGE SCALE GENOMIC DNA]</scope>
    <source>
        <strain evidence="11 12">AT3.2</strain>
    </source>
</reference>
<accession>A0A7X0CE21</accession>
<dbReference type="GO" id="GO:0042597">
    <property type="term" value="C:periplasmic space"/>
    <property type="evidence" value="ECO:0007669"/>
    <property type="project" value="UniProtKB-SubCell"/>
</dbReference>
<dbReference type="InterPro" id="IPR050824">
    <property type="entry name" value="Thiol_disulfide_DsbA"/>
</dbReference>
<dbReference type="PANTHER" id="PTHR35891">
    <property type="entry name" value="THIOL:DISULFIDE INTERCHANGE PROTEIN DSBA"/>
    <property type="match status" value="1"/>
</dbReference>
<evidence type="ECO:0000313" key="11">
    <source>
        <dbReference type="EMBL" id="MBB6133604.1"/>
    </source>
</evidence>
<organism evidence="11 12">
    <name type="scientific">Massilia aurea</name>
    <dbReference type="NCBI Taxonomy" id="373040"/>
    <lineage>
        <taxon>Bacteria</taxon>
        <taxon>Pseudomonadati</taxon>
        <taxon>Pseudomonadota</taxon>
        <taxon>Betaproteobacteria</taxon>
        <taxon>Burkholderiales</taxon>
        <taxon>Oxalobacteraceae</taxon>
        <taxon>Telluria group</taxon>
        <taxon>Massilia</taxon>
    </lineage>
</organism>
<dbReference type="AlphaFoldDB" id="A0A7X0CE21"/>
<evidence type="ECO:0000256" key="2">
    <source>
        <dbReference type="ARBA" id="ARBA00005791"/>
    </source>
</evidence>
<protein>
    <recommendedName>
        <fullName evidence="7">Thiol:disulfide interchange protein</fullName>
    </recommendedName>
</protein>
<dbReference type="CDD" id="cd03019">
    <property type="entry name" value="DsbA_DsbA"/>
    <property type="match status" value="1"/>
</dbReference>
<comment type="subcellular location">
    <subcellularLocation>
        <location evidence="1 7">Periplasm</location>
    </subcellularLocation>
</comment>
<keyword evidence="3 9" id="KW-0732">Signal</keyword>
<feature type="domain" description="Thioredoxin" evidence="10">
    <location>
        <begin position="9"/>
        <end position="200"/>
    </location>
</feature>
<gene>
    <name evidence="11" type="ORF">HD842_001715</name>
</gene>
<evidence type="ECO:0000259" key="10">
    <source>
        <dbReference type="PROSITE" id="PS51352"/>
    </source>
</evidence>
<sequence length="220" mass="23856">MRALRFALITATLVAGLANASPTAPRDGADFTTLAAPQPTQVEGKKVEVIEFFAYHCGACNAFEPTLKNWVKQQGDRIALRRVPLPFQGPADPEARLFLTLEAMGKLDAYHGRVFNAVHVERKRLMKDADIIAWAGENGLDKAAFADTWNSFGVQTRLKRLSQIVDAYKVTGTPTVVIDGTYVVSPSQVQQANRIQDAGDVMAATGQVMDALVVKAAATR</sequence>
<dbReference type="SUPFAM" id="SSF52833">
    <property type="entry name" value="Thioredoxin-like"/>
    <property type="match status" value="1"/>
</dbReference>
<keyword evidence="12" id="KW-1185">Reference proteome</keyword>